<name>A0AAV4SRU5_9ARAC</name>
<dbReference type="PROSITE" id="PS51864">
    <property type="entry name" value="ASTACIN"/>
    <property type="match status" value="1"/>
</dbReference>
<proteinExistence type="predicted"/>
<accession>A0AAV4SRU5</accession>
<comment type="caution">
    <text evidence="2">Lacks conserved residue(s) required for the propagation of feature annotation.</text>
</comment>
<dbReference type="EMBL" id="BPLQ01008255">
    <property type="protein sequence ID" value="GIY36172.1"/>
    <property type="molecule type" value="Genomic_DNA"/>
</dbReference>
<evidence type="ECO:0000256" key="2">
    <source>
        <dbReference type="PROSITE-ProRule" id="PRU01211"/>
    </source>
</evidence>
<organism evidence="4 5">
    <name type="scientific">Caerostris darwini</name>
    <dbReference type="NCBI Taxonomy" id="1538125"/>
    <lineage>
        <taxon>Eukaryota</taxon>
        <taxon>Metazoa</taxon>
        <taxon>Ecdysozoa</taxon>
        <taxon>Arthropoda</taxon>
        <taxon>Chelicerata</taxon>
        <taxon>Arachnida</taxon>
        <taxon>Araneae</taxon>
        <taxon>Araneomorphae</taxon>
        <taxon>Entelegynae</taxon>
        <taxon>Araneoidea</taxon>
        <taxon>Araneidae</taxon>
        <taxon>Caerostris</taxon>
    </lineage>
</organism>
<evidence type="ECO:0000256" key="1">
    <source>
        <dbReference type="ARBA" id="ARBA00001947"/>
    </source>
</evidence>
<feature type="non-terminal residue" evidence="4">
    <location>
        <position position="1"/>
    </location>
</feature>
<protein>
    <submittedName>
        <fullName evidence="4">Metalloendopeptidase</fullName>
    </submittedName>
</protein>
<sequence length="56" mass="6050">FLGDLVLENPDLLEGDILGIDSPEDRNAVADKRMVWPNGVVPYVLDPGTTKTVGNI</sequence>
<dbReference type="AlphaFoldDB" id="A0AAV4SRU5"/>
<reference evidence="4 5" key="1">
    <citation type="submission" date="2021-06" db="EMBL/GenBank/DDBJ databases">
        <title>Caerostris darwini draft genome.</title>
        <authorList>
            <person name="Kono N."/>
            <person name="Arakawa K."/>
        </authorList>
    </citation>
    <scope>NUCLEOTIDE SEQUENCE [LARGE SCALE GENOMIC DNA]</scope>
</reference>
<dbReference type="Proteomes" id="UP001054837">
    <property type="component" value="Unassembled WGS sequence"/>
</dbReference>
<dbReference type="InterPro" id="IPR001506">
    <property type="entry name" value="Peptidase_M12A"/>
</dbReference>
<dbReference type="GO" id="GO:0006508">
    <property type="term" value="P:proteolysis"/>
    <property type="evidence" value="ECO:0007669"/>
    <property type="project" value="InterPro"/>
</dbReference>
<evidence type="ECO:0000313" key="4">
    <source>
        <dbReference type="EMBL" id="GIY36172.1"/>
    </source>
</evidence>
<comment type="cofactor">
    <cofactor evidence="1">
        <name>Zn(2+)</name>
        <dbReference type="ChEBI" id="CHEBI:29105"/>
    </cofactor>
</comment>
<dbReference type="GO" id="GO:0004222">
    <property type="term" value="F:metalloendopeptidase activity"/>
    <property type="evidence" value="ECO:0007669"/>
    <property type="project" value="InterPro"/>
</dbReference>
<keyword evidence="5" id="KW-1185">Reference proteome</keyword>
<comment type="caution">
    <text evidence="4">The sequence shown here is derived from an EMBL/GenBank/DDBJ whole genome shotgun (WGS) entry which is preliminary data.</text>
</comment>
<evidence type="ECO:0000313" key="5">
    <source>
        <dbReference type="Proteomes" id="UP001054837"/>
    </source>
</evidence>
<gene>
    <name evidence="4" type="primary">VMPA_48</name>
    <name evidence="4" type="ORF">CDAR_600961</name>
</gene>
<feature type="domain" description="Peptidase M12A" evidence="3">
    <location>
        <begin position="27"/>
        <end position="56"/>
    </location>
</feature>
<evidence type="ECO:0000259" key="3">
    <source>
        <dbReference type="PROSITE" id="PS51864"/>
    </source>
</evidence>